<dbReference type="Gene3D" id="3.40.630.30">
    <property type="match status" value="1"/>
</dbReference>
<protein>
    <submittedName>
        <fullName evidence="2">GNAT family N-acetyltransferase</fullName>
    </submittedName>
</protein>
<dbReference type="EMBL" id="JACJJQ010000011">
    <property type="protein sequence ID" value="MBM6753843.1"/>
    <property type="molecule type" value="Genomic_DNA"/>
</dbReference>
<evidence type="ECO:0000313" key="3">
    <source>
        <dbReference type="Proteomes" id="UP000776629"/>
    </source>
</evidence>
<dbReference type="PROSITE" id="PS51186">
    <property type="entry name" value="GNAT"/>
    <property type="match status" value="1"/>
</dbReference>
<dbReference type="Proteomes" id="UP000776629">
    <property type="component" value="Unassembled WGS sequence"/>
</dbReference>
<sequence>MEWFDKEFSALTLTELAEVYRLRAVVFNGEQGCTFPDPDLKDRVCHHVFALDAEQVVAYARYFIGDQGLTFGRVVVAKEYRQKGLGKQLMDHIFDGIKQNFPNRPITIHAQVQVEAFYAQFNFQSVGEHFIEAEREHVTMVHPGIEGVG</sequence>
<dbReference type="Pfam" id="PF13673">
    <property type="entry name" value="Acetyltransf_10"/>
    <property type="match status" value="1"/>
</dbReference>
<gene>
    <name evidence="2" type="ORF">H5993_03585</name>
</gene>
<dbReference type="InterPro" id="IPR000182">
    <property type="entry name" value="GNAT_dom"/>
</dbReference>
<evidence type="ECO:0000313" key="2">
    <source>
        <dbReference type="EMBL" id="MBM6753843.1"/>
    </source>
</evidence>
<dbReference type="RefSeq" id="WP_180871399.1">
    <property type="nucleotide sequence ID" value="NZ_JACJJQ010000011.1"/>
</dbReference>
<name>A0ABS2EN48_9LACO</name>
<proteinExistence type="predicted"/>
<accession>A0ABS2EN48</accession>
<dbReference type="CDD" id="cd04301">
    <property type="entry name" value="NAT_SF"/>
    <property type="match status" value="1"/>
</dbReference>
<dbReference type="InterPro" id="IPR016181">
    <property type="entry name" value="Acyl_CoA_acyltransferase"/>
</dbReference>
<keyword evidence="3" id="KW-1185">Reference proteome</keyword>
<evidence type="ECO:0000259" key="1">
    <source>
        <dbReference type="PROSITE" id="PS51186"/>
    </source>
</evidence>
<reference evidence="2 3" key="1">
    <citation type="journal article" date="2021" name="Sci. Rep.">
        <title>The distribution of antibiotic resistance genes in chicken gut microbiota commensals.</title>
        <authorList>
            <person name="Juricova H."/>
            <person name="Matiasovicova J."/>
            <person name="Kubasova T."/>
            <person name="Cejkova D."/>
            <person name="Rychlik I."/>
        </authorList>
    </citation>
    <scope>NUCLEOTIDE SEQUENCE [LARGE SCALE GENOMIC DNA]</scope>
    <source>
        <strain evidence="2 3">An810</strain>
    </source>
</reference>
<organism evidence="2 3">
    <name type="scientific">Limosilactobacillus alvi</name>
    <dbReference type="NCBI Taxonomy" id="990412"/>
    <lineage>
        <taxon>Bacteria</taxon>
        <taxon>Bacillati</taxon>
        <taxon>Bacillota</taxon>
        <taxon>Bacilli</taxon>
        <taxon>Lactobacillales</taxon>
        <taxon>Lactobacillaceae</taxon>
        <taxon>Limosilactobacillus</taxon>
    </lineage>
</organism>
<comment type="caution">
    <text evidence="2">The sequence shown here is derived from an EMBL/GenBank/DDBJ whole genome shotgun (WGS) entry which is preliminary data.</text>
</comment>
<dbReference type="SUPFAM" id="SSF55729">
    <property type="entry name" value="Acyl-CoA N-acyltransferases (Nat)"/>
    <property type="match status" value="1"/>
</dbReference>
<feature type="domain" description="N-acetyltransferase" evidence="1">
    <location>
        <begin position="6"/>
        <end position="145"/>
    </location>
</feature>